<dbReference type="SUPFAM" id="SSF53633">
    <property type="entry name" value="Carbamate kinase-like"/>
    <property type="match status" value="1"/>
</dbReference>
<dbReference type="CDD" id="cd04911">
    <property type="entry name" value="ACT_AKiii-YclM-BS_1"/>
    <property type="match status" value="1"/>
</dbReference>
<comment type="catalytic activity">
    <reaction evidence="7 9">
        <text>L-aspartate + ATP = 4-phospho-L-aspartate + ADP</text>
        <dbReference type="Rhea" id="RHEA:23776"/>
        <dbReference type="ChEBI" id="CHEBI:29991"/>
        <dbReference type="ChEBI" id="CHEBI:30616"/>
        <dbReference type="ChEBI" id="CHEBI:57535"/>
        <dbReference type="ChEBI" id="CHEBI:456216"/>
        <dbReference type="EC" id="2.7.2.4"/>
    </reaction>
</comment>
<dbReference type="InterPro" id="IPR001341">
    <property type="entry name" value="Asp_kinase"/>
</dbReference>
<dbReference type="NCBIfam" id="TIGR00657">
    <property type="entry name" value="asp_kinases"/>
    <property type="match status" value="1"/>
</dbReference>
<evidence type="ECO:0000256" key="6">
    <source>
        <dbReference type="ARBA" id="ARBA00022840"/>
    </source>
</evidence>
<protein>
    <recommendedName>
        <fullName evidence="9">Aspartokinase</fullName>
        <ecNumber evidence="9">2.7.2.4</ecNumber>
    </recommendedName>
</protein>
<dbReference type="GO" id="GO:0009088">
    <property type="term" value="P:threonine biosynthetic process"/>
    <property type="evidence" value="ECO:0007669"/>
    <property type="project" value="UniProtKB-UniPathway"/>
</dbReference>
<dbReference type="InterPro" id="IPR036393">
    <property type="entry name" value="AceGlu_kinase-like_sf"/>
</dbReference>
<evidence type="ECO:0000256" key="7">
    <source>
        <dbReference type="ARBA" id="ARBA00047872"/>
    </source>
</evidence>
<dbReference type="InterPro" id="IPR005260">
    <property type="entry name" value="Asp_kin_monofn"/>
</dbReference>
<dbReference type="UniPathway" id="UPA00051">
    <property type="reaction ID" value="UER00462"/>
</dbReference>
<organism evidence="12 13">
    <name type="scientific">Chitinivibrio alkaliphilus ACht1</name>
    <dbReference type="NCBI Taxonomy" id="1313304"/>
    <lineage>
        <taxon>Bacteria</taxon>
        <taxon>Pseudomonadati</taxon>
        <taxon>Fibrobacterota</taxon>
        <taxon>Chitinivibrionia</taxon>
        <taxon>Chitinivibrionales</taxon>
        <taxon>Chitinivibrionaceae</taxon>
        <taxon>Chitinivibrio</taxon>
    </lineage>
</organism>
<dbReference type="Gene3D" id="3.40.1160.10">
    <property type="entry name" value="Acetylglutamate kinase-like"/>
    <property type="match status" value="1"/>
</dbReference>
<keyword evidence="4 8" id="KW-0547">Nucleotide-binding</keyword>
<evidence type="ECO:0000259" key="11">
    <source>
        <dbReference type="PROSITE" id="PS51671"/>
    </source>
</evidence>
<dbReference type="Gene3D" id="3.30.2130.10">
    <property type="entry name" value="VC0802-like"/>
    <property type="match status" value="1"/>
</dbReference>
<dbReference type="EC" id="2.7.2.4" evidence="9"/>
<dbReference type="PROSITE" id="PS51671">
    <property type="entry name" value="ACT"/>
    <property type="match status" value="1"/>
</dbReference>
<accession>U7D8X7</accession>
<dbReference type="InterPro" id="IPR042199">
    <property type="entry name" value="AsparK_Bifunc_asparK/hSer_DH"/>
</dbReference>
<dbReference type="GO" id="GO:0009089">
    <property type="term" value="P:lysine biosynthetic process via diaminopimelate"/>
    <property type="evidence" value="ECO:0007669"/>
    <property type="project" value="UniProtKB-UniPathway"/>
</dbReference>
<dbReference type="PATRIC" id="fig|1313304.3.peg.587"/>
<dbReference type="eggNOG" id="COG0527">
    <property type="taxonomic scope" value="Bacteria"/>
</dbReference>
<dbReference type="UniPathway" id="UPA00050">
    <property type="reaction ID" value="UER00461"/>
</dbReference>
<evidence type="ECO:0000256" key="3">
    <source>
        <dbReference type="ARBA" id="ARBA00022679"/>
    </source>
</evidence>
<evidence type="ECO:0000256" key="9">
    <source>
        <dbReference type="RuleBase" id="RU003448"/>
    </source>
</evidence>
<evidence type="ECO:0000256" key="1">
    <source>
        <dbReference type="ARBA" id="ARBA00004766"/>
    </source>
</evidence>
<keyword evidence="3 9" id="KW-0808">Transferase</keyword>
<evidence type="ECO:0000313" key="13">
    <source>
        <dbReference type="Proteomes" id="UP000017148"/>
    </source>
</evidence>
<dbReference type="Gene3D" id="1.20.120.1320">
    <property type="entry name" value="Aspartokinase, catalytic domain"/>
    <property type="match status" value="1"/>
</dbReference>
<comment type="similarity">
    <text evidence="2 9">Belongs to the aspartokinase family.</text>
</comment>
<keyword evidence="13" id="KW-1185">Reference proteome</keyword>
<keyword evidence="5 9" id="KW-0418">Kinase</keyword>
<proteinExistence type="inferred from homology"/>
<dbReference type="PANTHER" id="PTHR21499:SF67">
    <property type="entry name" value="ASPARTOKINASE 3"/>
    <property type="match status" value="1"/>
</dbReference>
<dbReference type="NCBIfam" id="NF006540">
    <property type="entry name" value="PRK09034.1"/>
    <property type="match status" value="1"/>
</dbReference>
<keyword evidence="6 8" id="KW-0067">ATP-binding</keyword>
<comment type="caution">
    <text evidence="12">The sequence shown here is derived from an EMBL/GenBank/DDBJ whole genome shotgun (WGS) entry which is preliminary data.</text>
</comment>
<evidence type="ECO:0000256" key="5">
    <source>
        <dbReference type="ARBA" id="ARBA00022777"/>
    </source>
</evidence>
<dbReference type="InterPro" id="IPR001048">
    <property type="entry name" value="Asp/Glu/Uridylate_kinase"/>
</dbReference>
<dbReference type="Pfam" id="PF22468">
    <property type="entry name" value="ACT_9"/>
    <property type="match status" value="1"/>
</dbReference>
<comment type="pathway">
    <text evidence="10">Amino-acid biosynthesis; L-methionine biosynthesis via de novo pathway; L-homoserine from L-aspartate: step 1/3.</text>
</comment>
<dbReference type="UniPathway" id="UPA00034">
    <property type="reaction ID" value="UER00015"/>
</dbReference>
<dbReference type="AlphaFoldDB" id="U7D8X7"/>
<dbReference type="GO" id="GO:0004072">
    <property type="term" value="F:aspartate kinase activity"/>
    <property type="evidence" value="ECO:0007669"/>
    <property type="project" value="UniProtKB-EC"/>
</dbReference>
<dbReference type="EMBL" id="ASJR01000004">
    <property type="protein sequence ID" value="ERP38839.1"/>
    <property type="molecule type" value="Genomic_DNA"/>
</dbReference>
<evidence type="ECO:0000256" key="4">
    <source>
        <dbReference type="ARBA" id="ARBA00022741"/>
    </source>
</evidence>
<dbReference type="SUPFAM" id="SSF55021">
    <property type="entry name" value="ACT-like"/>
    <property type="match status" value="2"/>
</dbReference>
<dbReference type="RefSeq" id="WP_022636138.1">
    <property type="nucleotide sequence ID" value="NZ_ASJR01000004.1"/>
</dbReference>
<keyword evidence="10" id="KW-0028">Amino-acid biosynthesis</keyword>
<dbReference type="OrthoDB" id="9799110at2"/>
<dbReference type="GO" id="GO:0005829">
    <property type="term" value="C:cytosol"/>
    <property type="evidence" value="ECO:0007669"/>
    <property type="project" value="TreeGrafter"/>
</dbReference>
<dbReference type="PROSITE" id="PS00324">
    <property type="entry name" value="ASPARTOKINASE"/>
    <property type="match status" value="1"/>
</dbReference>
<dbReference type="PIRSF" id="PIRSF000726">
    <property type="entry name" value="Asp_kin"/>
    <property type="match status" value="1"/>
</dbReference>
<comment type="pathway">
    <text evidence="1 10">Amino-acid biosynthesis; L-lysine biosynthesis via DAP pathway; (S)-tetrahydrodipicolinate from L-aspartate: step 1/4.</text>
</comment>
<dbReference type="GO" id="GO:0009090">
    <property type="term" value="P:homoserine biosynthetic process"/>
    <property type="evidence" value="ECO:0007669"/>
    <property type="project" value="TreeGrafter"/>
</dbReference>
<evidence type="ECO:0000256" key="8">
    <source>
        <dbReference type="PIRSR" id="PIRSR000726-1"/>
    </source>
</evidence>
<dbReference type="InterPro" id="IPR018042">
    <property type="entry name" value="Aspartate_kinase_CS"/>
</dbReference>
<dbReference type="Pfam" id="PF00696">
    <property type="entry name" value="AA_kinase"/>
    <property type="match status" value="1"/>
</dbReference>
<evidence type="ECO:0000256" key="10">
    <source>
        <dbReference type="RuleBase" id="RU004249"/>
    </source>
</evidence>
<dbReference type="InterPro" id="IPR054352">
    <property type="entry name" value="ACT_Aspartokinase"/>
</dbReference>
<feature type="binding site" evidence="8">
    <location>
        <begin position="224"/>
        <end position="225"/>
    </location>
    <ligand>
        <name>ATP</name>
        <dbReference type="ChEBI" id="CHEBI:30616"/>
    </ligand>
</feature>
<dbReference type="Proteomes" id="UP000017148">
    <property type="component" value="Unassembled WGS sequence"/>
</dbReference>
<dbReference type="GO" id="GO:0005524">
    <property type="term" value="F:ATP binding"/>
    <property type="evidence" value="ECO:0007669"/>
    <property type="project" value="UniProtKB-KW"/>
</dbReference>
<feature type="domain" description="ACT" evidence="11">
    <location>
        <begin position="394"/>
        <end position="460"/>
    </location>
</feature>
<dbReference type="PANTHER" id="PTHR21499">
    <property type="entry name" value="ASPARTATE KINASE"/>
    <property type="match status" value="1"/>
</dbReference>
<evidence type="ECO:0000313" key="12">
    <source>
        <dbReference type="EMBL" id="ERP38839.1"/>
    </source>
</evidence>
<dbReference type="InterPro" id="IPR045865">
    <property type="entry name" value="ACT-like_dom_sf"/>
</dbReference>
<evidence type="ECO:0000256" key="2">
    <source>
        <dbReference type="ARBA" id="ARBA00010122"/>
    </source>
</evidence>
<dbReference type="STRING" id="1313304.CALK_0611"/>
<gene>
    <name evidence="12" type="ORF">CALK_0611</name>
</gene>
<comment type="pathway">
    <text evidence="10">Amino-acid biosynthesis; L-threonine biosynthesis; L-threonine from L-aspartate: step 1/5.</text>
</comment>
<dbReference type="InterPro" id="IPR002912">
    <property type="entry name" value="ACT_dom"/>
</dbReference>
<name>U7D8X7_9BACT</name>
<sequence>MSYLVCKFGGTSVATASALTQIKKILDLDTRRKILVLSAPGLSSGIVTKVTDHLITIAEKTLKNKDVRRDVGAVKKRFITNYTELGLSEEVILEVLSELDVRITQNKEHPEKLRDSIVACGEEFNANLFSQYLNLCDTPAEFVCPQSIGLRVSSVYGDAQPTEEGMKNLEEIAAIADSGKVVVFPGFYGIAEDGSVATFSRGGSDLTGALIAEAIGAIEYENWTDVNGILSANPKVVSDPEQIPALTYKEMRELSYMGFNVFHEEAVKPVTEKKIPIRLRNTNNLSNPGTLIVSDRLPDERDVIGIAAASGFCLFNIQKYLMNREKGFGRRTLQIFEELGLSYEHSPSGVDDLSVVLDQNQLQPGTVNSIIRKIEDELSPDSIRTEFGLSLIVVVGEGLLHKIGVLAAAAQAFADAGININIVNQGSSEISIIFGIDSADEDKAVRVLYDSFFNDDTDDE</sequence>
<reference evidence="12 13" key="1">
    <citation type="journal article" date="2013" name="Environ. Microbiol.">
        <title>Genome analysis of Chitinivibrio alkaliphilus gen. nov., sp. nov., a novel extremely haloalkaliphilic anaerobic chitinolytic bacterium from the candidate phylum Termite Group 3.</title>
        <authorList>
            <person name="Sorokin D.Y."/>
            <person name="Gumerov V.M."/>
            <person name="Rakitin A.L."/>
            <person name="Beletsky A.V."/>
            <person name="Damste J.S."/>
            <person name="Muyzer G."/>
            <person name="Mardanov A.V."/>
            <person name="Ravin N.V."/>
        </authorList>
    </citation>
    <scope>NUCLEOTIDE SEQUENCE [LARGE SCALE GENOMIC DNA]</scope>
    <source>
        <strain evidence="12 13">ACht1</strain>
    </source>
</reference>